<evidence type="ECO:0000259" key="6">
    <source>
        <dbReference type="PROSITE" id="PS51007"/>
    </source>
</evidence>
<protein>
    <submittedName>
        <fullName evidence="7">C-type cytochrome</fullName>
    </submittedName>
</protein>
<dbReference type="RefSeq" id="WP_154364739.1">
    <property type="nucleotide sequence ID" value="NZ_CANMYZ010000004.1"/>
</dbReference>
<organism evidence="7 8">
    <name type="scientific">Maribacter luteus</name>
    <dbReference type="NCBI Taxonomy" id="2594478"/>
    <lineage>
        <taxon>Bacteria</taxon>
        <taxon>Pseudomonadati</taxon>
        <taxon>Bacteroidota</taxon>
        <taxon>Flavobacteriia</taxon>
        <taxon>Flavobacteriales</taxon>
        <taxon>Flavobacteriaceae</taxon>
        <taxon>Maribacter</taxon>
    </lineage>
</organism>
<dbReference type="InterPro" id="IPR009056">
    <property type="entry name" value="Cyt_c-like_dom"/>
</dbReference>
<dbReference type="Pfam" id="PF13442">
    <property type="entry name" value="Cytochrome_CBB3"/>
    <property type="match status" value="1"/>
</dbReference>
<reference evidence="7 8" key="1">
    <citation type="submission" date="2019-11" db="EMBL/GenBank/DDBJ databases">
        <title>Maribacter lutea sp. nov., a marine bacterium isolated from intertidal sand.</title>
        <authorList>
            <person name="Liu A."/>
        </authorList>
    </citation>
    <scope>NUCLEOTIDE SEQUENCE [LARGE SCALE GENOMIC DNA]</scope>
    <source>
        <strain evidence="7 8">RZ05</strain>
    </source>
</reference>
<dbReference type="InterPro" id="IPR036909">
    <property type="entry name" value="Cyt_c-like_dom_sf"/>
</dbReference>
<evidence type="ECO:0000256" key="3">
    <source>
        <dbReference type="ARBA" id="ARBA00023004"/>
    </source>
</evidence>
<dbReference type="PROSITE" id="PS51007">
    <property type="entry name" value="CYTC"/>
    <property type="match status" value="1"/>
</dbReference>
<feature type="chain" id="PRO_5026177060" evidence="5">
    <location>
        <begin position="22"/>
        <end position="192"/>
    </location>
</feature>
<dbReference type="EMBL" id="WKJH01000002">
    <property type="protein sequence ID" value="MRX63392.1"/>
    <property type="molecule type" value="Genomic_DNA"/>
</dbReference>
<keyword evidence="3 4" id="KW-0408">Iron</keyword>
<keyword evidence="8" id="KW-1185">Reference proteome</keyword>
<dbReference type="GO" id="GO:0009055">
    <property type="term" value="F:electron transfer activity"/>
    <property type="evidence" value="ECO:0007669"/>
    <property type="project" value="InterPro"/>
</dbReference>
<sequence>MNSFIKVGITFVMVLLLASCADDSRPNYQYMPNMYEPVGYETYQGFNEEDATRIALFKGVSEAMLPPDNTIPRGWMPYGIENTMEGKELSRVNPSPLDSLQSEANMAKGKELFDIYCAICHGTKGDGQGTLVKREKILGVPTYADAARDITVGSTYHVIYYGLNSMGSYAVQLNHEERWQVAEYVMKLKQDL</sequence>
<name>A0A6I2MJT5_9FLAO</name>
<dbReference type="GO" id="GO:0020037">
    <property type="term" value="F:heme binding"/>
    <property type="evidence" value="ECO:0007669"/>
    <property type="project" value="InterPro"/>
</dbReference>
<evidence type="ECO:0000313" key="7">
    <source>
        <dbReference type="EMBL" id="MRX63392.1"/>
    </source>
</evidence>
<dbReference type="PANTHER" id="PTHR40394:SF2">
    <property type="entry name" value="QUINOL:CYTOCHROME C OXIDOREDUCTASE MEMBRANE PROTEIN"/>
    <property type="match status" value="1"/>
</dbReference>
<feature type="signal peptide" evidence="5">
    <location>
        <begin position="1"/>
        <end position="21"/>
    </location>
</feature>
<dbReference type="PANTHER" id="PTHR40394">
    <property type="entry name" value="LIPOPROTEIN-RELATED"/>
    <property type="match status" value="1"/>
</dbReference>
<dbReference type="Gene3D" id="1.10.760.10">
    <property type="entry name" value="Cytochrome c-like domain"/>
    <property type="match status" value="1"/>
</dbReference>
<gene>
    <name evidence="7" type="ORF">GJ691_04330</name>
</gene>
<proteinExistence type="predicted"/>
<keyword evidence="2 4" id="KW-0479">Metal-binding</keyword>
<keyword evidence="1 4" id="KW-0349">Heme</keyword>
<evidence type="ECO:0000256" key="4">
    <source>
        <dbReference type="PROSITE-ProRule" id="PRU00433"/>
    </source>
</evidence>
<evidence type="ECO:0000256" key="1">
    <source>
        <dbReference type="ARBA" id="ARBA00022617"/>
    </source>
</evidence>
<dbReference type="OrthoDB" id="9796771at2"/>
<evidence type="ECO:0000256" key="5">
    <source>
        <dbReference type="SAM" id="SignalP"/>
    </source>
</evidence>
<keyword evidence="5" id="KW-0732">Signal</keyword>
<feature type="domain" description="Cytochrome c" evidence="6">
    <location>
        <begin position="104"/>
        <end position="189"/>
    </location>
</feature>
<dbReference type="Proteomes" id="UP000443153">
    <property type="component" value="Unassembled WGS sequence"/>
</dbReference>
<evidence type="ECO:0000256" key="2">
    <source>
        <dbReference type="ARBA" id="ARBA00022723"/>
    </source>
</evidence>
<dbReference type="AlphaFoldDB" id="A0A6I2MJT5"/>
<comment type="caution">
    <text evidence="7">The sequence shown here is derived from an EMBL/GenBank/DDBJ whole genome shotgun (WGS) entry which is preliminary data.</text>
</comment>
<dbReference type="PROSITE" id="PS51257">
    <property type="entry name" value="PROKAR_LIPOPROTEIN"/>
    <property type="match status" value="1"/>
</dbReference>
<evidence type="ECO:0000313" key="8">
    <source>
        <dbReference type="Proteomes" id="UP000443153"/>
    </source>
</evidence>
<accession>A0A6I2MJT5</accession>
<dbReference type="GO" id="GO:0046872">
    <property type="term" value="F:metal ion binding"/>
    <property type="evidence" value="ECO:0007669"/>
    <property type="project" value="UniProtKB-KW"/>
</dbReference>
<dbReference type="SUPFAM" id="SSF46626">
    <property type="entry name" value="Cytochrome c"/>
    <property type="match status" value="1"/>
</dbReference>